<reference evidence="1" key="1">
    <citation type="submission" date="2021-05" db="EMBL/GenBank/DDBJ databases">
        <authorList>
            <person name="Scholz U."/>
            <person name="Mascher M."/>
            <person name="Fiebig A."/>
        </authorList>
    </citation>
    <scope>NUCLEOTIDE SEQUENCE [LARGE SCALE GENOMIC DNA]</scope>
</reference>
<dbReference type="Proteomes" id="UP001732700">
    <property type="component" value="Chromosome 6A"/>
</dbReference>
<protein>
    <submittedName>
        <fullName evidence="1">Uncharacterized protein</fullName>
    </submittedName>
</protein>
<accession>A0ACD5Z2Z2</accession>
<evidence type="ECO:0000313" key="1">
    <source>
        <dbReference type="EnsemblPlants" id="AVESA.00010b.r2.6AG1070240.1.CDS.1"/>
    </source>
</evidence>
<reference evidence="1" key="2">
    <citation type="submission" date="2025-09" db="UniProtKB">
        <authorList>
            <consortium name="EnsemblPlants"/>
        </authorList>
    </citation>
    <scope>IDENTIFICATION</scope>
</reference>
<evidence type="ECO:0000313" key="2">
    <source>
        <dbReference type="Proteomes" id="UP001732700"/>
    </source>
</evidence>
<dbReference type="EnsemblPlants" id="AVESA.00010b.r2.6AG1070240.1">
    <property type="protein sequence ID" value="AVESA.00010b.r2.6AG1070240.1.CDS.1"/>
    <property type="gene ID" value="AVESA.00010b.r2.6AG1070240"/>
</dbReference>
<organism evidence="1 2">
    <name type="scientific">Avena sativa</name>
    <name type="common">Oat</name>
    <dbReference type="NCBI Taxonomy" id="4498"/>
    <lineage>
        <taxon>Eukaryota</taxon>
        <taxon>Viridiplantae</taxon>
        <taxon>Streptophyta</taxon>
        <taxon>Embryophyta</taxon>
        <taxon>Tracheophyta</taxon>
        <taxon>Spermatophyta</taxon>
        <taxon>Magnoliopsida</taxon>
        <taxon>Liliopsida</taxon>
        <taxon>Poales</taxon>
        <taxon>Poaceae</taxon>
        <taxon>BOP clade</taxon>
        <taxon>Pooideae</taxon>
        <taxon>Poodae</taxon>
        <taxon>Poeae</taxon>
        <taxon>Poeae Chloroplast Group 1 (Aveneae type)</taxon>
        <taxon>Aveninae</taxon>
        <taxon>Avena</taxon>
    </lineage>
</organism>
<keyword evidence="2" id="KW-1185">Reference proteome</keyword>
<proteinExistence type="predicted"/>
<sequence>MDNMTPPPTNERPLVLLAQPLLLEFAAALSARYRLALAADADAADTAEARVLLIGFAPVTDQHLAGLPVLELVAGISVGVNHVDLAACRRRGLKVTNAGAAFAVDSADYTVGLLVAVLRRVTAAEALSPQRLALCMTAGEVLYIIAILSQF</sequence>
<name>A0ACD5Z2Z2_AVESA</name>